<protein>
    <submittedName>
        <fullName evidence="1">Uncharacterized protein</fullName>
    </submittedName>
</protein>
<evidence type="ECO:0000313" key="1">
    <source>
        <dbReference type="EMBL" id="SHI11070.1"/>
    </source>
</evidence>
<sequence>MSPALVLTTVNAPYSKKLTAPELAHCLLDAAAAKAVPGHMSSFFGEVKPALQVGFAAMFNITEPQLSAAAKAFAMYSGESYPLAA</sequence>
<name>A0A1M5YGA0_9BRAD</name>
<gene>
    <name evidence="1" type="ORF">SAMN05443248_8283</name>
</gene>
<organism evidence="1 2">
    <name type="scientific">Bradyrhizobium erythrophlei</name>
    <dbReference type="NCBI Taxonomy" id="1437360"/>
    <lineage>
        <taxon>Bacteria</taxon>
        <taxon>Pseudomonadati</taxon>
        <taxon>Pseudomonadota</taxon>
        <taxon>Alphaproteobacteria</taxon>
        <taxon>Hyphomicrobiales</taxon>
        <taxon>Nitrobacteraceae</taxon>
        <taxon>Bradyrhizobium</taxon>
    </lineage>
</organism>
<dbReference type="Proteomes" id="UP000189796">
    <property type="component" value="Chromosome I"/>
</dbReference>
<proteinExistence type="predicted"/>
<dbReference type="EMBL" id="LT670817">
    <property type="protein sequence ID" value="SHI11070.1"/>
    <property type="molecule type" value="Genomic_DNA"/>
</dbReference>
<dbReference type="OrthoDB" id="7474776at2"/>
<dbReference type="AlphaFoldDB" id="A0A1M5YGA0"/>
<evidence type="ECO:0000313" key="2">
    <source>
        <dbReference type="Proteomes" id="UP000189796"/>
    </source>
</evidence>
<dbReference type="RefSeq" id="WP_079607860.1">
    <property type="nucleotide sequence ID" value="NZ_LT670817.1"/>
</dbReference>
<accession>A0A1M5YGA0</accession>
<reference evidence="1 2" key="1">
    <citation type="submission" date="2016-11" db="EMBL/GenBank/DDBJ databases">
        <authorList>
            <person name="Jaros S."/>
            <person name="Januszkiewicz K."/>
            <person name="Wedrychowicz H."/>
        </authorList>
    </citation>
    <scope>NUCLEOTIDE SEQUENCE [LARGE SCALE GENOMIC DNA]</scope>
    <source>
        <strain evidence="1 2">GAS138</strain>
    </source>
</reference>